<evidence type="ECO:0000313" key="13">
    <source>
        <dbReference type="Proteomes" id="UP000822476"/>
    </source>
</evidence>
<comment type="caution">
    <text evidence="12">The sequence shown here is derived from an EMBL/GenBank/DDBJ whole genome shotgun (WGS) entry which is preliminary data.</text>
</comment>
<dbReference type="GO" id="GO:0005874">
    <property type="term" value="C:microtubule"/>
    <property type="evidence" value="ECO:0007669"/>
    <property type="project" value="UniProtKB-KW"/>
</dbReference>
<evidence type="ECO:0000256" key="4">
    <source>
        <dbReference type="ARBA" id="ARBA00022490"/>
    </source>
</evidence>
<keyword evidence="7 11" id="KW-0067">ATP-binding</keyword>
<protein>
    <recommendedName>
        <fullName evidence="11">Dynein light intermediate chain</fullName>
    </recommendedName>
</protein>
<dbReference type="OrthoDB" id="27603at2759"/>
<dbReference type="AlphaFoldDB" id="A0A8S9YN32"/>
<dbReference type="GO" id="GO:0000226">
    <property type="term" value="P:microtubule cytoskeleton organization"/>
    <property type="evidence" value="ECO:0007669"/>
    <property type="project" value="TreeGrafter"/>
</dbReference>
<comment type="subcellular location">
    <subcellularLocation>
        <location evidence="1 11">Cytoplasm</location>
        <location evidence="1 11">Cytoskeleton</location>
    </subcellularLocation>
</comment>
<dbReference type="GO" id="GO:0005524">
    <property type="term" value="F:ATP binding"/>
    <property type="evidence" value="ECO:0007669"/>
    <property type="project" value="UniProtKB-KW"/>
</dbReference>
<evidence type="ECO:0000256" key="9">
    <source>
        <dbReference type="ARBA" id="ARBA00023175"/>
    </source>
</evidence>
<evidence type="ECO:0000256" key="1">
    <source>
        <dbReference type="ARBA" id="ARBA00004245"/>
    </source>
</evidence>
<dbReference type="GO" id="GO:0007018">
    <property type="term" value="P:microtubule-based movement"/>
    <property type="evidence" value="ECO:0007669"/>
    <property type="project" value="InterPro"/>
</dbReference>
<evidence type="ECO:0000256" key="6">
    <source>
        <dbReference type="ARBA" id="ARBA00022741"/>
    </source>
</evidence>
<keyword evidence="13" id="KW-1185">Reference proteome</keyword>
<dbReference type="Pfam" id="PF05783">
    <property type="entry name" value="DLIC"/>
    <property type="match status" value="1"/>
</dbReference>
<keyword evidence="5 11" id="KW-0493">Microtubule</keyword>
<dbReference type="InterPro" id="IPR027417">
    <property type="entry name" value="P-loop_NTPase"/>
</dbReference>
<keyword evidence="3 11" id="KW-0813">Transport</keyword>
<dbReference type="GO" id="GO:0005813">
    <property type="term" value="C:centrosome"/>
    <property type="evidence" value="ECO:0007669"/>
    <property type="project" value="TreeGrafter"/>
</dbReference>
<keyword evidence="6 11" id="KW-0547">Nucleotide-binding</keyword>
<comment type="subunit">
    <text evidence="11">Homodimer. The cytoplasmic dynein 1 complex consists of two catalytic heavy chains (HCs) and a number of non-catalytic subunits presented by intermediate chains (ICs).</text>
</comment>
<dbReference type="GO" id="GO:0005868">
    <property type="term" value="C:cytoplasmic dynein complex"/>
    <property type="evidence" value="ECO:0007669"/>
    <property type="project" value="UniProtKB-UniRule"/>
</dbReference>
<dbReference type="PANTHER" id="PTHR12688:SF0">
    <property type="entry name" value="DYNEIN LIGHT INTERMEDIATE CHAIN"/>
    <property type="match status" value="1"/>
</dbReference>
<evidence type="ECO:0000256" key="3">
    <source>
        <dbReference type="ARBA" id="ARBA00022448"/>
    </source>
</evidence>
<sequence>MYDSSEAPSNIWSSLLKEVQANASMRRSYGTSGSTLGPQLLILGSEQVGKTRLIAKLSESAEIRTGVGLEFDYVCLSGEHQGEYLQLGVWCLDGDPEHSNLLKFALSEPNIWHTMVIVCLDLSEPWSMLNDLQLWLRLLQQHVVRLKLKDGELHKLRMSSK</sequence>
<dbReference type="PANTHER" id="PTHR12688">
    <property type="entry name" value="DYNEIN LIGHT INTERMEDIATE CHAIN"/>
    <property type="match status" value="1"/>
</dbReference>
<dbReference type="EMBL" id="JTDE01006828">
    <property type="protein sequence ID" value="KAF7241703.1"/>
    <property type="molecule type" value="Genomic_DNA"/>
</dbReference>
<organism evidence="12 13">
    <name type="scientific">Paragonimus skrjabini miyazakii</name>
    <dbReference type="NCBI Taxonomy" id="59628"/>
    <lineage>
        <taxon>Eukaryota</taxon>
        <taxon>Metazoa</taxon>
        <taxon>Spiralia</taxon>
        <taxon>Lophotrochozoa</taxon>
        <taxon>Platyhelminthes</taxon>
        <taxon>Trematoda</taxon>
        <taxon>Digenea</taxon>
        <taxon>Plagiorchiida</taxon>
        <taxon>Troglotremata</taxon>
        <taxon>Troglotrematidae</taxon>
        <taxon>Paragonimus</taxon>
    </lineage>
</organism>
<evidence type="ECO:0000256" key="10">
    <source>
        <dbReference type="ARBA" id="ARBA00023212"/>
    </source>
</evidence>
<reference evidence="12" key="1">
    <citation type="submission" date="2019-07" db="EMBL/GenBank/DDBJ databases">
        <title>Annotation for the trematode Paragonimus miyazaki's.</title>
        <authorList>
            <person name="Choi Y.-J."/>
        </authorList>
    </citation>
    <scope>NUCLEOTIDE SEQUENCE</scope>
    <source>
        <strain evidence="12">Japan</strain>
    </source>
</reference>
<dbReference type="InterPro" id="IPR008467">
    <property type="entry name" value="Dynein1_light_intermed_chain"/>
</dbReference>
<evidence type="ECO:0000256" key="2">
    <source>
        <dbReference type="ARBA" id="ARBA00006831"/>
    </source>
</evidence>
<dbReference type="GO" id="GO:0045504">
    <property type="term" value="F:dynein heavy chain binding"/>
    <property type="evidence" value="ECO:0007669"/>
    <property type="project" value="TreeGrafter"/>
</dbReference>
<keyword evidence="4 11" id="KW-0963">Cytoplasm</keyword>
<gene>
    <name evidence="12" type="ORF">EG68_10740</name>
</gene>
<keyword evidence="8 11" id="KW-0243">Dynein</keyword>
<dbReference type="InterPro" id="IPR022780">
    <property type="entry name" value="Dynein_light_int_chain"/>
</dbReference>
<evidence type="ECO:0000256" key="8">
    <source>
        <dbReference type="ARBA" id="ARBA00023017"/>
    </source>
</evidence>
<keyword evidence="9 11" id="KW-0505">Motor protein</keyword>
<dbReference type="Proteomes" id="UP000822476">
    <property type="component" value="Unassembled WGS sequence"/>
</dbReference>
<evidence type="ECO:0000313" key="12">
    <source>
        <dbReference type="EMBL" id="KAF7241703.1"/>
    </source>
</evidence>
<accession>A0A8S9YN32</accession>
<evidence type="ECO:0000256" key="11">
    <source>
        <dbReference type="RuleBase" id="RU366047"/>
    </source>
</evidence>
<comment type="function">
    <text evidence="11">Acts as one of several non-catalytic accessory components of the cytoplasmic dynein 1 complex that are thought to be involved in linking dynein to cargos and to adapter proteins that regulate dynein function. Cytoplasmic dynein 1 acts as a motor for the intracellular retrograde motility of vesicles and organelles along microtubules. May play a role in binding dynein to membranous organelles or chromosomes.</text>
</comment>
<evidence type="ECO:0000256" key="7">
    <source>
        <dbReference type="ARBA" id="ARBA00022840"/>
    </source>
</evidence>
<keyword evidence="10 11" id="KW-0206">Cytoskeleton</keyword>
<evidence type="ECO:0000256" key="5">
    <source>
        <dbReference type="ARBA" id="ARBA00022701"/>
    </source>
</evidence>
<name>A0A8S9YN32_9TREM</name>
<dbReference type="SUPFAM" id="SSF52540">
    <property type="entry name" value="P-loop containing nucleoside triphosphate hydrolases"/>
    <property type="match status" value="1"/>
</dbReference>
<dbReference type="Gene3D" id="3.40.50.300">
    <property type="entry name" value="P-loop containing nucleotide triphosphate hydrolases"/>
    <property type="match status" value="1"/>
</dbReference>
<proteinExistence type="inferred from homology"/>
<comment type="similarity">
    <text evidence="2 11">Belongs to the dynein light intermediate chain family.</text>
</comment>